<evidence type="ECO:0000256" key="1">
    <source>
        <dbReference type="SAM" id="Coils"/>
    </source>
</evidence>
<dbReference type="Gene3D" id="1.10.10.60">
    <property type="entry name" value="Homeodomain-like"/>
    <property type="match status" value="1"/>
</dbReference>
<feature type="region of interest" description="Disordered" evidence="2">
    <location>
        <begin position="300"/>
        <end position="488"/>
    </location>
</feature>
<name>S9PZB7_SCHOY</name>
<feature type="compositionally biased region" description="Acidic residues" evidence="2">
    <location>
        <begin position="640"/>
        <end position="652"/>
    </location>
</feature>
<dbReference type="VEuPathDB" id="FungiDB:SOCG_00565"/>
<accession>S9PZB7</accession>
<feature type="compositionally biased region" description="Basic residues" evidence="2">
    <location>
        <begin position="306"/>
        <end position="328"/>
    </location>
</feature>
<dbReference type="InterPro" id="IPR051571">
    <property type="entry name" value="N-CoR_corepressor"/>
</dbReference>
<dbReference type="SMART" id="SM00717">
    <property type="entry name" value="SANT"/>
    <property type="match status" value="1"/>
</dbReference>
<dbReference type="eggNOG" id="KOG1878">
    <property type="taxonomic scope" value="Eukaryota"/>
</dbReference>
<feature type="region of interest" description="Disordered" evidence="2">
    <location>
        <begin position="535"/>
        <end position="557"/>
    </location>
</feature>
<feature type="compositionally biased region" description="Basic and acidic residues" evidence="2">
    <location>
        <begin position="363"/>
        <end position="396"/>
    </location>
</feature>
<dbReference type="HOGENOM" id="CLU_415128_0_0_1"/>
<dbReference type="InterPro" id="IPR009057">
    <property type="entry name" value="Homeodomain-like_sf"/>
</dbReference>
<dbReference type="InterPro" id="IPR017884">
    <property type="entry name" value="SANT_dom"/>
</dbReference>
<dbReference type="GO" id="GO:0034967">
    <property type="term" value="C:Set3 complex"/>
    <property type="evidence" value="ECO:0007669"/>
    <property type="project" value="EnsemblFungi"/>
</dbReference>
<dbReference type="RefSeq" id="XP_013018439.1">
    <property type="nucleotide sequence ID" value="XM_013162985.1"/>
</dbReference>
<dbReference type="GeneID" id="25029549"/>
<dbReference type="InterPro" id="IPR001005">
    <property type="entry name" value="SANT/Myb"/>
</dbReference>
<feature type="compositionally biased region" description="Polar residues" evidence="2">
    <location>
        <begin position="1"/>
        <end position="20"/>
    </location>
</feature>
<dbReference type="Pfam" id="PF00249">
    <property type="entry name" value="Myb_DNA-binding"/>
    <property type="match status" value="1"/>
</dbReference>
<proteinExistence type="predicted"/>
<feature type="compositionally biased region" description="Basic and acidic residues" evidence="2">
    <location>
        <begin position="471"/>
        <end position="487"/>
    </location>
</feature>
<feature type="compositionally biased region" description="Polar residues" evidence="2">
    <location>
        <begin position="535"/>
        <end position="549"/>
    </location>
</feature>
<dbReference type="PANTHER" id="PTHR13992">
    <property type="entry name" value="NUCLEAR RECEPTOR CO-REPRESSOR RELATED NCOR"/>
    <property type="match status" value="1"/>
</dbReference>
<feature type="domain" description="SANT" evidence="3">
    <location>
        <begin position="246"/>
        <end position="297"/>
    </location>
</feature>
<sequence>MGSTTPEAIGSTRLSQNTSDRPSEPLPVAESYEHGKDEESETNTSVTQSPTNSERLTYVLDDNADTKALQSLYIENVYGGEPTSVYRKVKDYNFYEKNEEKFHEHKHVFVNVLRSRRKALDEKVKHLRGTWNQLANRWEENMLRIDRFTELDKMKGSKRMEPSVKRSTRKVMSNFTAGDIVHSEEEFLAILARLEQQEKEAENTAKNSGLAHIPNMVLSEDDVKSAFFNDQSRLVKNPLDYYHFNSPADIWTEEQHSIFVQQLLLHGKRFGKIAEVVPGKSVKECVLHYYLTKKKNNYREMAASKTKTRGRRRRKMSPGQRGIKKKSKGSALMVDIEAADETKNKEETTPSLNEESSATDHAVGGKEEPTSKPDSPKKLDVPKTELDSGEKLEDFGGKNNSSVEKVANNKGVMSDTQEKDASVKKETEQHTSMEDVHNIGRQSISTDLQSIQLKDSSPLKTPSPTRTLRTPIEERKNSFSSRKEKDAASALANLSSVGRSFPSAGSSAVVAEKQLTGWDEKEEALILSLAHGMNSVKQQTTPRRASSGSRGAFNNLDFLSPQLASPSKRRASECITPSISKILDPLVSTERPLQYHTESNLIFPGRFQIQKLHERDVHSSSSRPPHHSFASIHTLAALGEEFEEEQTDEEKEDSFSDKEMTT</sequence>
<dbReference type="PROSITE" id="PS51293">
    <property type="entry name" value="SANT"/>
    <property type="match status" value="1"/>
</dbReference>
<dbReference type="EMBL" id="KE503207">
    <property type="protein sequence ID" value="EPX72803.1"/>
    <property type="molecule type" value="Genomic_DNA"/>
</dbReference>
<feature type="coiled-coil region" evidence="1">
    <location>
        <begin position="184"/>
        <end position="211"/>
    </location>
</feature>
<feature type="compositionally biased region" description="Polar residues" evidence="2">
    <location>
        <begin position="42"/>
        <end position="54"/>
    </location>
</feature>
<feature type="region of interest" description="Disordered" evidence="2">
    <location>
        <begin position="614"/>
        <end position="662"/>
    </location>
</feature>
<evidence type="ECO:0000256" key="2">
    <source>
        <dbReference type="SAM" id="MobiDB-lite"/>
    </source>
</evidence>
<dbReference type="CDD" id="cd00167">
    <property type="entry name" value="SANT"/>
    <property type="match status" value="1"/>
</dbReference>
<evidence type="ECO:0000313" key="5">
    <source>
        <dbReference type="Proteomes" id="UP000016088"/>
    </source>
</evidence>
<organism evidence="4 5">
    <name type="scientific">Schizosaccharomyces octosporus (strain yFS286)</name>
    <name type="common">Fission yeast</name>
    <name type="synonym">Octosporomyces octosporus</name>
    <dbReference type="NCBI Taxonomy" id="483514"/>
    <lineage>
        <taxon>Eukaryota</taxon>
        <taxon>Fungi</taxon>
        <taxon>Dikarya</taxon>
        <taxon>Ascomycota</taxon>
        <taxon>Taphrinomycotina</taxon>
        <taxon>Schizosaccharomycetes</taxon>
        <taxon>Schizosaccharomycetales</taxon>
        <taxon>Schizosaccharomycetaceae</taxon>
        <taxon>Schizosaccharomyces</taxon>
    </lineage>
</organism>
<dbReference type="PANTHER" id="PTHR13992:SF39">
    <property type="entry name" value="SMRTER, ISOFORM G"/>
    <property type="match status" value="1"/>
</dbReference>
<protein>
    <submittedName>
        <fullName evidence="4">Set3 complex subunit Snt1</fullName>
    </submittedName>
</protein>
<feature type="region of interest" description="Disordered" evidence="2">
    <location>
        <begin position="1"/>
        <end position="54"/>
    </location>
</feature>
<dbReference type="SUPFAM" id="SSF46689">
    <property type="entry name" value="Homeodomain-like"/>
    <property type="match status" value="1"/>
</dbReference>
<feature type="compositionally biased region" description="Basic and acidic residues" evidence="2">
    <location>
        <begin position="416"/>
        <end position="438"/>
    </location>
</feature>
<keyword evidence="1" id="KW-0175">Coiled coil</keyword>
<evidence type="ECO:0000259" key="3">
    <source>
        <dbReference type="PROSITE" id="PS51293"/>
    </source>
</evidence>
<dbReference type="GO" id="GO:0006357">
    <property type="term" value="P:regulation of transcription by RNA polymerase II"/>
    <property type="evidence" value="ECO:0007669"/>
    <property type="project" value="TreeGrafter"/>
</dbReference>
<dbReference type="AlphaFoldDB" id="S9PZB7"/>
<dbReference type="OrthoDB" id="10258692at2759"/>
<gene>
    <name evidence="4" type="ORF">SOCG_00565</name>
</gene>
<feature type="compositionally biased region" description="Basic and acidic residues" evidence="2">
    <location>
        <begin position="653"/>
        <end position="662"/>
    </location>
</feature>
<dbReference type="OMA" id="QHSIFVQ"/>
<feature type="compositionally biased region" description="Polar residues" evidence="2">
    <location>
        <begin position="440"/>
        <end position="468"/>
    </location>
</feature>
<keyword evidence="5" id="KW-1185">Reference proteome</keyword>
<evidence type="ECO:0000313" key="4">
    <source>
        <dbReference type="EMBL" id="EPX72803.1"/>
    </source>
</evidence>
<dbReference type="Proteomes" id="UP000016088">
    <property type="component" value="Unassembled WGS sequence"/>
</dbReference>
<dbReference type="GO" id="GO:0070210">
    <property type="term" value="C:Rpd3L-Expanded complex"/>
    <property type="evidence" value="ECO:0007669"/>
    <property type="project" value="EnsemblFungi"/>
</dbReference>
<reference evidence="4 5" key="1">
    <citation type="journal article" date="2011" name="Science">
        <title>Comparative functional genomics of the fission yeasts.</title>
        <authorList>
            <person name="Rhind N."/>
            <person name="Chen Z."/>
            <person name="Yassour M."/>
            <person name="Thompson D.A."/>
            <person name="Haas B.J."/>
            <person name="Habib N."/>
            <person name="Wapinski I."/>
            <person name="Roy S."/>
            <person name="Lin M.F."/>
            <person name="Heiman D.I."/>
            <person name="Young S.K."/>
            <person name="Furuya K."/>
            <person name="Guo Y."/>
            <person name="Pidoux A."/>
            <person name="Chen H.M."/>
            <person name="Robbertse B."/>
            <person name="Goldberg J.M."/>
            <person name="Aoki K."/>
            <person name="Bayne E.H."/>
            <person name="Berlin A.M."/>
            <person name="Desjardins C.A."/>
            <person name="Dobbs E."/>
            <person name="Dukaj L."/>
            <person name="Fan L."/>
            <person name="FitzGerald M.G."/>
            <person name="French C."/>
            <person name="Gujja S."/>
            <person name="Hansen K."/>
            <person name="Keifenheim D."/>
            <person name="Levin J.Z."/>
            <person name="Mosher R.A."/>
            <person name="Mueller C.A."/>
            <person name="Pfiffner J."/>
            <person name="Priest M."/>
            <person name="Russ C."/>
            <person name="Smialowska A."/>
            <person name="Swoboda P."/>
            <person name="Sykes S.M."/>
            <person name="Vaughn M."/>
            <person name="Vengrova S."/>
            <person name="Yoder R."/>
            <person name="Zeng Q."/>
            <person name="Allshire R."/>
            <person name="Baulcombe D."/>
            <person name="Birren B.W."/>
            <person name="Brown W."/>
            <person name="Ekwall K."/>
            <person name="Kellis M."/>
            <person name="Leatherwood J."/>
            <person name="Levin H."/>
            <person name="Margalit H."/>
            <person name="Martienssen R."/>
            <person name="Nieduszynski C.A."/>
            <person name="Spatafora J.W."/>
            <person name="Friedman N."/>
            <person name="Dalgaard J.Z."/>
            <person name="Baumann P."/>
            <person name="Niki H."/>
            <person name="Regev A."/>
            <person name="Nusbaum C."/>
        </authorList>
    </citation>
    <scope>NUCLEOTIDE SEQUENCE [LARGE SCALE GENOMIC DNA]</scope>
    <source>
        <strain evidence="5">yFS286</strain>
    </source>
</reference>